<dbReference type="Proteomes" id="UP000694412">
    <property type="component" value="Chromosome 14"/>
</dbReference>
<reference evidence="1" key="2">
    <citation type="submission" date="2025-08" db="UniProtKB">
        <authorList>
            <consortium name="Ensembl"/>
        </authorList>
    </citation>
    <scope>IDENTIFICATION</scope>
</reference>
<protein>
    <submittedName>
        <fullName evidence="1">Uncharacterized protein</fullName>
    </submittedName>
</protein>
<reference evidence="1" key="3">
    <citation type="submission" date="2025-09" db="UniProtKB">
        <authorList>
            <consortium name="Ensembl"/>
        </authorList>
    </citation>
    <scope>IDENTIFICATION</scope>
</reference>
<dbReference type="Ensembl" id="ENSCJPT00005024053.1">
    <property type="protein sequence ID" value="ENSCJPP00005017226.1"/>
    <property type="gene ID" value="ENSCJPG00005014086.1"/>
</dbReference>
<organism evidence="1 2">
    <name type="scientific">Coturnix japonica</name>
    <name type="common">Japanese quail</name>
    <name type="synonym">Coturnix coturnix japonica</name>
    <dbReference type="NCBI Taxonomy" id="93934"/>
    <lineage>
        <taxon>Eukaryota</taxon>
        <taxon>Metazoa</taxon>
        <taxon>Chordata</taxon>
        <taxon>Craniata</taxon>
        <taxon>Vertebrata</taxon>
        <taxon>Euteleostomi</taxon>
        <taxon>Archelosauria</taxon>
        <taxon>Archosauria</taxon>
        <taxon>Dinosauria</taxon>
        <taxon>Saurischia</taxon>
        <taxon>Theropoda</taxon>
        <taxon>Coelurosauria</taxon>
        <taxon>Aves</taxon>
        <taxon>Neognathae</taxon>
        <taxon>Galloanserae</taxon>
        <taxon>Galliformes</taxon>
        <taxon>Phasianidae</taxon>
        <taxon>Perdicinae</taxon>
        <taxon>Coturnix</taxon>
    </lineage>
</organism>
<reference evidence="1" key="1">
    <citation type="submission" date="2015-11" db="EMBL/GenBank/DDBJ databases">
        <authorList>
            <consortium name="International Coturnix japonica Genome Analysis Consortium"/>
            <person name="Warren W."/>
            <person name="Burt D.W."/>
            <person name="Antin P.B."/>
            <person name="Lanford R."/>
            <person name="Gros J."/>
            <person name="Wilson R.K."/>
        </authorList>
    </citation>
    <scope>NUCLEOTIDE SEQUENCE [LARGE SCALE GENOMIC DNA]</scope>
</reference>
<keyword evidence="2" id="KW-1185">Reference proteome</keyword>
<name>A0A8C2TQP8_COTJA</name>
<evidence type="ECO:0000313" key="2">
    <source>
        <dbReference type="Proteomes" id="UP000694412"/>
    </source>
</evidence>
<proteinExistence type="predicted"/>
<accession>A0A8C2TQP8</accession>
<sequence>FPMVKVFLVCVPMRRQSDRSSWIVELQDAVFYHKSLKASVNIRFVFKYLTEWLNTNSYHILPDVFLQNWNFLPSPHLLTSLGNSVFKITYFKGGKKKKANFQYLRFSREFSKKIFQCFDAQVVLLM</sequence>
<evidence type="ECO:0000313" key="1">
    <source>
        <dbReference type="Ensembl" id="ENSCJPP00005017226.1"/>
    </source>
</evidence>
<dbReference type="AlphaFoldDB" id="A0A8C2TQP8"/>